<protein>
    <submittedName>
        <fullName evidence="1">Uncharacterized protein</fullName>
    </submittedName>
</protein>
<reference evidence="1" key="1">
    <citation type="journal article" date="2010" name="Science">
        <title>Plasticity of animal genome architecture unmasked by rapid evolution of a pelagic tunicate.</title>
        <authorList>
            <person name="Denoeud F."/>
            <person name="Henriet S."/>
            <person name="Mungpakdee S."/>
            <person name="Aury J.M."/>
            <person name="Da Silva C."/>
            <person name="Brinkmann H."/>
            <person name="Mikhaleva J."/>
            <person name="Olsen L.C."/>
            <person name="Jubin C."/>
            <person name="Canestro C."/>
            <person name="Bouquet J.M."/>
            <person name="Danks G."/>
            <person name="Poulain J."/>
            <person name="Campsteijn C."/>
            <person name="Adamski M."/>
            <person name="Cross I."/>
            <person name="Yadetie F."/>
            <person name="Muffato M."/>
            <person name="Louis A."/>
            <person name="Butcher S."/>
            <person name="Tsagkogeorga G."/>
            <person name="Konrad A."/>
            <person name="Singh S."/>
            <person name="Jensen M.F."/>
            <person name="Cong E.H."/>
            <person name="Eikeseth-Otteraa H."/>
            <person name="Noel B."/>
            <person name="Anthouard V."/>
            <person name="Porcel B.M."/>
            <person name="Kachouri-Lafond R."/>
            <person name="Nishino A."/>
            <person name="Ugolini M."/>
            <person name="Chourrout P."/>
            <person name="Nishida H."/>
            <person name="Aasland R."/>
            <person name="Huzurbazar S."/>
            <person name="Westhof E."/>
            <person name="Delsuc F."/>
            <person name="Lehrach H."/>
            <person name="Reinhardt R."/>
            <person name="Weissenbach J."/>
            <person name="Roy S.W."/>
            <person name="Artiguenave F."/>
            <person name="Postlethwait J.H."/>
            <person name="Manak J.R."/>
            <person name="Thompson E.M."/>
            <person name="Jaillon O."/>
            <person name="Du Pasquier L."/>
            <person name="Boudinot P."/>
            <person name="Liberles D.A."/>
            <person name="Volff J.N."/>
            <person name="Philippe H."/>
            <person name="Lenhard B."/>
            <person name="Roest Crollius H."/>
            <person name="Wincker P."/>
            <person name="Chourrout D."/>
        </authorList>
    </citation>
    <scope>NUCLEOTIDE SEQUENCE [LARGE SCALE GENOMIC DNA]</scope>
</reference>
<dbReference type="AlphaFoldDB" id="E4YX92"/>
<name>E4YX92_OIKDI</name>
<dbReference type="Proteomes" id="UP000011014">
    <property type="component" value="Unassembled WGS sequence"/>
</dbReference>
<dbReference type="EMBL" id="FN655764">
    <property type="protein sequence ID" value="CBY40075.1"/>
    <property type="molecule type" value="Genomic_DNA"/>
</dbReference>
<organism evidence="1">
    <name type="scientific">Oikopleura dioica</name>
    <name type="common">Tunicate</name>
    <dbReference type="NCBI Taxonomy" id="34765"/>
    <lineage>
        <taxon>Eukaryota</taxon>
        <taxon>Metazoa</taxon>
        <taxon>Chordata</taxon>
        <taxon>Tunicata</taxon>
        <taxon>Appendicularia</taxon>
        <taxon>Copelata</taxon>
        <taxon>Oikopleuridae</taxon>
        <taxon>Oikopleura</taxon>
    </lineage>
</organism>
<sequence length="52" mass="5717">MGLFSPPTVEAVRARRWTVFIVSILENMLFAAPLFGAAQQSVISLNGHIFDP</sequence>
<gene>
    <name evidence="1" type="ORF">GSOID_T00020684001</name>
</gene>
<proteinExistence type="predicted"/>
<accession>E4YX92</accession>
<evidence type="ECO:0000313" key="1">
    <source>
        <dbReference type="EMBL" id="CBY40075.1"/>
    </source>
</evidence>